<dbReference type="SUPFAM" id="SSF46955">
    <property type="entry name" value="Putative DNA-binding domain"/>
    <property type="match status" value="1"/>
</dbReference>
<dbReference type="STRING" id="1538463.B0T36_04535"/>
<keyword evidence="4" id="KW-1185">Reference proteome</keyword>
<evidence type="ECO:0000313" key="3">
    <source>
        <dbReference type="EMBL" id="ONM48756.1"/>
    </source>
</evidence>
<dbReference type="GO" id="GO:0003677">
    <property type="term" value="F:DNA binding"/>
    <property type="evidence" value="ECO:0007669"/>
    <property type="project" value="UniProtKB-KW"/>
</dbReference>
<evidence type="ECO:0000256" key="1">
    <source>
        <dbReference type="ARBA" id="ARBA00023125"/>
    </source>
</evidence>
<comment type="caution">
    <text evidence="3">The sequence shown here is derived from an EMBL/GenBank/DDBJ whole genome shotgun (WGS) entry which is preliminary data.</text>
</comment>
<dbReference type="PANTHER" id="PTHR30204">
    <property type="entry name" value="REDOX-CYCLING DRUG-SENSING TRANSCRIPTIONAL ACTIVATOR SOXR"/>
    <property type="match status" value="1"/>
</dbReference>
<evidence type="ECO:0000313" key="4">
    <source>
        <dbReference type="Proteomes" id="UP000188836"/>
    </source>
</evidence>
<dbReference type="InterPro" id="IPR000551">
    <property type="entry name" value="MerR-type_HTH_dom"/>
</dbReference>
<accession>A0A1W0B5J7</accession>
<dbReference type="AlphaFoldDB" id="A0A1W0B5J7"/>
<dbReference type="OrthoDB" id="9802039at2"/>
<dbReference type="InterPro" id="IPR009061">
    <property type="entry name" value="DNA-bd_dom_put_sf"/>
</dbReference>
<evidence type="ECO:0000259" key="2">
    <source>
        <dbReference type="PROSITE" id="PS50937"/>
    </source>
</evidence>
<dbReference type="SMART" id="SM00422">
    <property type="entry name" value="HTH_MERR"/>
    <property type="match status" value="1"/>
</dbReference>
<dbReference type="Proteomes" id="UP000188836">
    <property type="component" value="Unassembled WGS sequence"/>
</dbReference>
<dbReference type="Gene3D" id="1.10.1660.10">
    <property type="match status" value="1"/>
</dbReference>
<dbReference type="PANTHER" id="PTHR30204:SF97">
    <property type="entry name" value="MERR FAMILY REGULATORY PROTEIN"/>
    <property type="match status" value="1"/>
</dbReference>
<name>A0A1W0B5J7_9NOCA</name>
<protein>
    <submittedName>
        <fullName evidence="3">MerR family transcriptional regulator</fullName>
    </submittedName>
</protein>
<reference evidence="3 4" key="1">
    <citation type="journal article" date="2016" name="Antonie Van Leeuwenhoek">
        <title>Nocardia donostiensis sp. nov., isolated from human respiratory specimens.</title>
        <authorList>
            <person name="Ercibengoa M."/>
            <person name="Bell M."/>
            <person name="Marimon J.M."/>
            <person name="Humrighouse B."/>
            <person name="Klenk H.P."/>
            <person name="Potter G."/>
            <person name="Perez-Trallero E."/>
        </authorList>
    </citation>
    <scope>NUCLEOTIDE SEQUENCE [LARGE SCALE GENOMIC DNA]</scope>
    <source>
        <strain evidence="3 4">X1655</strain>
    </source>
</reference>
<dbReference type="InterPro" id="IPR047057">
    <property type="entry name" value="MerR_fam"/>
</dbReference>
<dbReference type="Pfam" id="PF13411">
    <property type="entry name" value="MerR_1"/>
    <property type="match status" value="1"/>
</dbReference>
<dbReference type="PROSITE" id="PS50937">
    <property type="entry name" value="HTH_MERR_2"/>
    <property type="match status" value="1"/>
</dbReference>
<dbReference type="EMBL" id="MUMY01000008">
    <property type="protein sequence ID" value="ONM48756.1"/>
    <property type="molecule type" value="Genomic_DNA"/>
</dbReference>
<dbReference type="RefSeq" id="WP_077116669.1">
    <property type="nucleotide sequence ID" value="NZ_MUKP01000051.1"/>
</dbReference>
<feature type="domain" description="HTH merR-type" evidence="2">
    <location>
        <begin position="4"/>
        <end position="72"/>
    </location>
</feature>
<dbReference type="PRINTS" id="PR00040">
    <property type="entry name" value="HTHMERR"/>
</dbReference>
<sequence>MSPHMSIGAIARRSGVPATTLRYYEELGLLLPAARVSGRRRYDQTALTRLQVIGLCKAAGFSLDEIKLLLADDTPGRPASRALAAAKMADIDAQITTLTQARSILEWGMACTCPSIDACTCGVHPYTSPDTPGPTSPPN</sequence>
<keyword evidence="1" id="KW-0238">DNA-binding</keyword>
<organism evidence="3 4">
    <name type="scientific">Nocardia donostiensis</name>
    <dbReference type="NCBI Taxonomy" id="1538463"/>
    <lineage>
        <taxon>Bacteria</taxon>
        <taxon>Bacillati</taxon>
        <taxon>Actinomycetota</taxon>
        <taxon>Actinomycetes</taxon>
        <taxon>Mycobacteriales</taxon>
        <taxon>Nocardiaceae</taxon>
        <taxon>Nocardia</taxon>
    </lineage>
</organism>
<proteinExistence type="predicted"/>
<dbReference type="GO" id="GO:0003700">
    <property type="term" value="F:DNA-binding transcription factor activity"/>
    <property type="evidence" value="ECO:0007669"/>
    <property type="project" value="InterPro"/>
</dbReference>
<gene>
    <name evidence="3" type="ORF">B0T46_11860</name>
</gene>